<evidence type="ECO:0000313" key="1">
    <source>
        <dbReference type="EMBL" id="PPT76186.1"/>
    </source>
</evidence>
<dbReference type="AlphaFoldDB" id="A0A2S6Z4R0"/>
<proteinExistence type="predicted"/>
<sequence>MPVFGTLSASTRRTLGAALLALWCGWIAVAWTTPHAQSNDVASAWAQVQASLPAAQQAPMLIGVAGACACTDPAADRAWAVLSSAVRARGGQVRMLDTPALRGSGYAVWLLGADGQPRYAGPADGGAVCGTAGAADWSRWLPDVLARTPSAALVSPCPCAVESLS</sequence>
<comment type="caution">
    <text evidence="1">The sequence shown here is derived from an EMBL/GenBank/DDBJ whole genome shotgun (WGS) entry which is preliminary data.</text>
</comment>
<dbReference type="Proteomes" id="UP000238270">
    <property type="component" value="Unassembled WGS sequence"/>
</dbReference>
<dbReference type="EMBL" id="MIGV01000010">
    <property type="protein sequence ID" value="PPT76186.1"/>
    <property type="molecule type" value="Genomic_DNA"/>
</dbReference>
<reference evidence="1 2" key="1">
    <citation type="submission" date="2016-08" db="EMBL/GenBank/DDBJ databases">
        <title>Evolution of the type three secretion system and type three effector repertoires in Xanthomonas.</title>
        <authorList>
            <person name="Merda D."/>
            <person name="Briand M."/>
            <person name="Bosis E."/>
            <person name="Rousseau C."/>
            <person name="Portier P."/>
            <person name="Jacques M.-A."/>
            <person name="Fischer-Le Saux M."/>
        </authorList>
    </citation>
    <scope>NUCLEOTIDE SEQUENCE [LARGE SCALE GENOMIC DNA]</scope>
    <source>
        <strain evidence="1 2">CFBP 3122</strain>
    </source>
</reference>
<gene>
    <name evidence="1" type="ORF">XaplCFBP3122_10645</name>
</gene>
<name>A0A2S6Z4R0_9XANT</name>
<evidence type="ECO:0000313" key="2">
    <source>
        <dbReference type="Proteomes" id="UP000238270"/>
    </source>
</evidence>
<organism evidence="1 2">
    <name type="scientific">Xanthomonas arboricola pv. populi</name>
    <dbReference type="NCBI Taxonomy" id="487823"/>
    <lineage>
        <taxon>Bacteria</taxon>
        <taxon>Pseudomonadati</taxon>
        <taxon>Pseudomonadota</taxon>
        <taxon>Gammaproteobacteria</taxon>
        <taxon>Lysobacterales</taxon>
        <taxon>Lysobacteraceae</taxon>
        <taxon>Xanthomonas</taxon>
    </lineage>
</organism>
<protein>
    <submittedName>
        <fullName evidence="1">Uncharacterized protein</fullName>
    </submittedName>
</protein>
<dbReference type="RefSeq" id="WP_104598039.1">
    <property type="nucleotide sequence ID" value="NZ_MIGV01000010.1"/>
</dbReference>
<accession>A0A2S6Z4R0</accession>